<proteinExistence type="predicted"/>
<dbReference type="AlphaFoldDB" id="A0A7C1SPY2"/>
<protein>
    <submittedName>
        <fullName evidence="2">Uncharacterized protein</fullName>
    </submittedName>
</protein>
<dbReference type="Proteomes" id="UP000885695">
    <property type="component" value="Unassembled WGS sequence"/>
</dbReference>
<keyword evidence="1" id="KW-1133">Transmembrane helix</keyword>
<comment type="caution">
    <text evidence="2">The sequence shown here is derived from an EMBL/GenBank/DDBJ whole genome shotgun (WGS) entry which is preliminary data.</text>
</comment>
<evidence type="ECO:0000313" key="2">
    <source>
        <dbReference type="EMBL" id="HEB13635.1"/>
    </source>
</evidence>
<feature type="non-terminal residue" evidence="2">
    <location>
        <position position="178"/>
    </location>
</feature>
<reference evidence="2" key="1">
    <citation type="journal article" date="2020" name="mSystems">
        <title>Genome- and Community-Level Interaction Insights into Carbon Utilization and Element Cycling Functions of Hydrothermarchaeota in Hydrothermal Sediment.</title>
        <authorList>
            <person name="Zhou Z."/>
            <person name="Liu Y."/>
            <person name="Xu W."/>
            <person name="Pan J."/>
            <person name="Luo Z.H."/>
            <person name="Li M."/>
        </authorList>
    </citation>
    <scope>NUCLEOTIDE SEQUENCE [LARGE SCALE GENOMIC DNA]</scope>
    <source>
        <strain evidence="2">HyVt-369</strain>
    </source>
</reference>
<keyword evidence="1" id="KW-0472">Membrane</keyword>
<dbReference type="EMBL" id="DRHL01000081">
    <property type="protein sequence ID" value="HEB13635.1"/>
    <property type="molecule type" value="Genomic_DNA"/>
</dbReference>
<accession>A0A7C1SPY2</accession>
<gene>
    <name evidence="2" type="ORF">ENI13_01500</name>
</gene>
<keyword evidence="1" id="KW-0812">Transmembrane</keyword>
<name>A0A7C1SPY2_UNCC3</name>
<sequence length="178" mass="19874">MPSPKKVLDIIPPKDFGSKIRAIELKSKPKPKRDPIKIPILKISLVLLVMLSIGGVLTLHFVFQRATITIWPDTEEIRLTEIIVVATEIEEINIEEKKIPGVALSFEKKVTQLFDATGSEENATKSQGSIRIFNERPVVQILILNTRFVSEDGFLFRSTKRIEIPAGSANEPGFLDVA</sequence>
<organism evidence="2">
    <name type="scientific">candidate division CPR3 bacterium</name>
    <dbReference type="NCBI Taxonomy" id="2268181"/>
    <lineage>
        <taxon>Bacteria</taxon>
        <taxon>Bacteria division CPR3</taxon>
    </lineage>
</organism>
<evidence type="ECO:0000256" key="1">
    <source>
        <dbReference type="SAM" id="Phobius"/>
    </source>
</evidence>
<feature type="transmembrane region" description="Helical" evidence="1">
    <location>
        <begin position="40"/>
        <end position="63"/>
    </location>
</feature>